<proteinExistence type="predicted"/>
<sequence length="42" mass="4614">MKAVIKSNMAKNSHLWGCGGYALFLTKSVISLVFRAIQAEKT</sequence>
<keyword evidence="2" id="KW-1185">Reference proteome</keyword>
<protein>
    <recommendedName>
        <fullName evidence="3">Transposase</fullName>
    </recommendedName>
</protein>
<accession>A0ABQ0IYM1</accession>
<dbReference type="Proteomes" id="UP000018209">
    <property type="component" value="Unassembled WGS sequence"/>
</dbReference>
<organism evidence="1 2">
    <name type="scientific">Gluconobacter thailandicus NBRC 3257</name>
    <dbReference type="NCBI Taxonomy" id="1381097"/>
    <lineage>
        <taxon>Bacteria</taxon>
        <taxon>Pseudomonadati</taxon>
        <taxon>Pseudomonadota</taxon>
        <taxon>Alphaproteobacteria</taxon>
        <taxon>Acetobacterales</taxon>
        <taxon>Acetobacteraceae</taxon>
        <taxon>Gluconobacter</taxon>
    </lineage>
</organism>
<evidence type="ECO:0000313" key="2">
    <source>
        <dbReference type="Proteomes" id="UP000018209"/>
    </source>
</evidence>
<dbReference type="EMBL" id="BASM01000028">
    <property type="protein sequence ID" value="GAD27304.1"/>
    <property type="molecule type" value="Genomic_DNA"/>
</dbReference>
<comment type="caution">
    <text evidence="1">The sequence shown here is derived from an EMBL/GenBank/DDBJ whole genome shotgun (WGS) entry which is preliminary data.</text>
</comment>
<evidence type="ECO:0000313" key="1">
    <source>
        <dbReference type="EMBL" id="GAD27304.1"/>
    </source>
</evidence>
<name>A0ABQ0IYM1_GLUTH</name>
<gene>
    <name evidence="1" type="ORF">NBRC3257_2303</name>
</gene>
<evidence type="ECO:0008006" key="3">
    <source>
        <dbReference type="Google" id="ProtNLM"/>
    </source>
</evidence>
<reference evidence="1 2" key="1">
    <citation type="submission" date="2013-08" db="EMBL/GenBank/DDBJ databases">
        <title>Gluconobacter thailandicus NBRC 3257 whole genome sequence.</title>
        <authorList>
            <person name="Matsutani M."/>
            <person name="Yakushi T."/>
            <person name="Matsushita K."/>
        </authorList>
    </citation>
    <scope>NUCLEOTIDE SEQUENCE [LARGE SCALE GENOMIC DNA]</scope>
    <source>
        <strain evidence="1 2">NBRC 3257</strain>
    </source>
</reference>